<organism evidence="1 2">
    <name type="scientific">Roseateles amylovorans</name>
    <dbReference type="NCBI Taxonomy" id="2978473"/>
    <lineage>
        <taxon>Bacteria</taxon>
        <taxon>Pseudomonadati</taxon>
        <taxon>Pseudomonadota</taxon>
        <taxon>Betaproteobacteria</taxon>
        <taxon>Burkholderiales</taxon>
        <taxon>Sphaerotilaceae</taxon>
        <taxon>Roseateles</taxon>
    </lineage>
</organism>
<dbReference type="EMBL" id="CP104562">
    <property type="protein sequence ID" value="UXH78223.1"/>
    <property type="molecule type" value="Genomic_DNA"/>
</dbReference>
<sequence>MTPRFVDSWTRAWTALGATGHGHDLRDTLLARYAEPQRKYHTQQHLEECLNLFDEVRDLPPHPAEVEMALWFHDAIYELRGGDNEARSAAWAEQALGAAGVARESVQRVRDLVWVTLHTREPVTLDEQVLVDIDLAILGADTTRFDEYERQICEEYAHVPGLIFRHKRRQILRRFLDRPVIYSTADLRARLEVRARGNLARAIA</sequence>
<reference evidence="1" key="1">
    <citation type="submission" date="2022-10" db="EMBL/GenBank/DDBJ databases">
        <title>Characterization and whole genome sequencing of a new Roseateles species, isolated from fresh water.</title>
        <authorList>
            <person name="Guliayeva D.Y."/>
            <person name="Akhremchuk A.E."/>
            <person name="Sikolenko M.A."/>
            <person name="Valentovich L.N."/>
            <person name="Sidarenka A.V."/>
        </authorList>
    </citation>
    <scope>NUCLEOTIDE SEQUENCE</scope>
    <source>
        <strain evidence="1">BIM B-1768</strain>
    </source>
</reference>
<dbReference type="RefSeq" id="WP_261758002.1">
    <property type="nucleotide sequence ID" value="NZ_CP104562.2"/>
</dbReference>
<keyword evidence="2" id="KW-1185">Reference proteome</keyword>
<gene>
    <name evidence="1" type="ORF">N4261_25285</name>
</gene>
<dbReference type="InterPro" id="IPR009218">
    <property type="entry name" value="HD_phosphohydro"/>
</dbReference>
<dbReference type="Gene3D" id="1.10.3210.10">
    <property type="entry name" value="Hypothetical protein af1432"/>
    <property type="match status" value="1"/>
</dbReference>
<protein>
    <submittedName>
        <fullName evidence="1">N-methyl-D-aspartate receptor NMDAR2C subunit</fullName>
    </submittedName>
</protein>
<dbReference type="PANTHER" id="PTHR21174">
    <property type="match status" value="1"/>
</dbReference>
<evidence type="ECO:0000313" key="1">
    <source>
        <dbReference type="EMBL" id="UXH78223.1"/>
    </source>
</evidence>
<keyword evidence="1" id="KW-0675">Receptor</keyword>
<evidence type="ECO:0000313" key="2">
    <source>
        <dbReference type="Proteomes" id="UP001064933"/>
    </source>
</evidence>
<dbReference type="PANTHER" id="PTHR21174:SF0">
    <property type="entry name" value="HD PHOSPHOHYDROLASE FAMILY PROTEIN-RELATED"/>
    <property type="match status" value="1"/>
</dbReference>
<dbReference type="SUPFAM" id="SSF109604">
    <property type="entry name" value="HD-domain/PDEase-like"/>
    <property type="match status" value="1"/>
</dbReference>
<proteinExistence type="predicted"/>
<name>A0ABY6B0Z2_9BURK</name>
<dbReference type="PIRSF" id="PIRSF035170">
    <property type="entry name" value="HD_phosphohydro"/>
    <property type="match status" value="1"/>
</dbReference>
<dbReference type="Proteomes" id="UP001064933">
    <property type="component" value="Chromosome"/>
</dbReference>
<accession>A0ABY6B0Z2</accession>